<name>A0A1G4Y752_9ENTR</name>
<sequence length="156" mass="18008">MKWRLVRPHKYGVMLMLTALIIAACGYFWHRSQPALKPGSNITQQFGFYDLPQQQKELYDVRLSTVGETIVSHVSSPTNPQFRLKGNFVQKKQEGEKRIFTYTPIHFVPSPDTSLLASNIDLLMHSQVRMQQLWPDGVPLVTMQNGMIFLYPLDDR</sequence>
<dbReference type="EMBL" id="FMUI01000005">
    <property type="protein sequence ID" value="SCX48658.1"/>
    <property type="molecule type" value="Genomic_DNA"/>
</dbReference>
<comment type="caution">
    <text evidence="2">The sequence shown here is derived from an EMBL/GenBank/DDBJ whole genome shotgun (WGS) entry which is preliminary data.</text>
</comment>
<dbReference type="GeneID" id="23845402"/>
<keyword evidence="1" id="KW-0472">Membrane</keyword>
<accession>A0A1G4Y752</accession>
<dbReference type="Proteomes" id="UP000183569">
    <property type="component" value="Unassembled WGS sequence"/>
</dbReference>
<feature type="transmembrane region" description="Helical" evidence="1">
    <location>
        <begin position="12"/>
        <end position="30"/>
    </location>
</feature>
<evidence type="ECO:0000313" key="2">
    <source>
        <dbReference type="EMBL" id="SCX48658.1"/>
    </source>
</evidence>
<reference evidence="2 3" key="1">
    <citation type="submission" date="2016-10" db="EMBL/GenBank/DDBJ databases">
        <authorList>
            <person name="Varghese N."/>
            <person name="Submissions S."/>
        </authorList>
    </citation>
    <scope>NUCLEOTIDE SEQUENCE [LARGE SCALE GENOMIC DNA]</scope>
    <source>
        <strain evidence="2 3">CGMCC 1.12102</strain>
    </source>
</reference>
<proteinExistence type="predicted"/>
<organism evidence="2 3">
    <name type="scientific">Kosakonia sacchari</name>
    <dbReference type="NCBI Taxonomy" id="1158459"/>
    <lineage>
        <taxon>Bacteria</taxon>
        <taxon>Pseudomonadati</taxon>
        <taxon>Pseudomonadota</taxon>
        <taxon>Gammaproteobacteria</taxon>
        <taxon>Enterobacterales</taxon>
        <taxon>Enterobacteriaceae</taxon>
        <taxon>Kosakonia</taxon>
    </lineage>
</organism>
<dbReference type="AlphaFoldDB" id="A0A1G4Y752"/>
<evidence type="ECO:0000313" key="3">
    <source>
        <dbReference type="Proteomes" id="UP000183569"/>
    </source>
</evidence>
<dbReference type="PROSITE" id="PS51257">
    <property type="entry name" value="PROKAR_LIPOPROTEIN"/>
    <property type="match status" value="1"/>
</dbReference>
<keyword evidence="1" id="KW-1133">Transmembrane helix</keyword>
<protein>
    <submittedName>
        <fullName evidence="2">Uncharacterized protein</fullName>
    </submittedName>
</protein>
<keyword evidence="1" id="KW-0812">Transmembrane</keyword>
<dbReference type="RefSeq" id="WP_231943025.1">
    <property type="nucleotide sequence ID" value="NZ_CP016337.1"/>
</dbReference>
<evidence type="ECO:0000256" key="1">
    <source>
        <dbReference type="SAM" id="Phobius"/>
    </source>
</evidence>
<gene>
    <name evidence="2" type="ORF">SAMN02927897_01973</name>
</gene>